<feature type="active site" evidence="16">
    <location>
        <position position="172"/>
    </location>
</feature>
<dbReference type="UniPathway" id="UPA00219"/>
<dbReference type="GO" id="GO:0008360">
    <property type="term" value="P:regulation of cell shape"/>
    <property type="evidence" value="ECO:0007669"/>
    <property type="project" value="UniProtKB-KW"/>
</dbReference>
<dbReference type="GO" id="GO:0008762">
    <property type="term" value="F:UDP-N-acetylmuramate dehydrogenase activity"/>
    <property type="evidence" value="ECO:0007669"/>
    <property type="project" value="UniProtKB-UniRule"/>
</dbReference>
<evidence type="ECO:0000256" key="13">
    <source>
        <dbReference type="ARBA" id="ARBA00023306"/>
    </source>
</evidence>
<feature type="active site" description="Proton donor" evidence="16">
    <location>
        <position position="222"/>
    </location>
</feature>
<evidence type="ECO:0000256" key="10">
    <source>
        <dbReference type="ARBA" id="ARBA00022960"/>
    </source>
</evidence>
<dbReference type="GO" id="GO:0071555">
    <property type="term" value="P:cell wall organization"/>
    <property type="evidence" value="ECO:0007669"/>
    <property type="project" value="UniProtKB-KW"/>
</dbReference>
<dbReference type="eggNOG" id="COG0812">
    <property type="taxonomic scope" value="Bacteria"/>
</dbReference>
<feature type="active site" evidence="16">
    <location>
        <position position="292"/>
    </location>
</feature>
<dbReference type="InterPro" id="IPR003170">
    <property type="entry name" value="MurB"/>
</dbReference>
<keyword evidence="8 16" id="KW-0274">FAD</keyword>
<evidence type="ECO:0000313" key="18">
    <source>
        <dbReference type="EMBL" id="EEW37954.1"/>
    </source>
</evidence>
<dbReference type="GO" id="GO:0071949">
    <property type="term" value="F:FAD binding"/>
    <property type="evidence" value="ECO:0007669"/>
    <property type="project" value="InterPro"/>
</dbReference>
<sequence length="303" mass="33149">MDYTLFSKEFPNVKVFYNEPLKKYTFTKTGGNAAILIFPKDKQEASEVTHWLREQNIQTTILGNASNVIIKDGGISGAVIMLNDMSHLKVDGTKIVAEGGVALIDVSKEAAKNGLTGLEFACGIPGSVGGAIYMNAGAYGGEVSEVVEYVEVITPEGHLKTYSAEELEFSYRHSFIQNTGDLVIEVGFQLEKGNQEEIDEKIAELTHLRQSKQPLEYPSCGSVFKRPEGYFTGKLIQDAGLQGYQIGGAQVSNKHAGFIVNIDNATATDYMDLIRHIQKVILEKDGVSLEPEVRIIGEEPTSH</sequence>
<dbReference type="GO" id="GO:0005829">
    <property type="term" value="C:cytosol"/>
    <property type="evidence" value="ECO:0007669"/>
    <property type="project" value="TreeGrafter"/>
</dbReference>
<evidence type="ECO:0000256" key="7">
    <source>
        <dbReference type="ARBA" id="ARBA00022630"/>
    </source>
</evidence>
<reference evidence="18 19" key="1">
    <citation type="submission" date="2009-08" db="EMBL/GenBank/DDBJ databases">
        <authorList>
            <person name="Muzny D."/>
            <person name="Qin X."/>
            <person name="Deng J."/>
            <person name="Jiang H."/>
            <person name="Liu Y."/>
            <person name="Qu J."/>
            <person name="Song X.-Z."/>
            <person name="Zhang L."/>
            <person name="Thornton R."/>
            <person name="Coyle M."/>
            <person name="Francisco L."/>
            <person name="Jackson L."/>
            <person name="Javaid M."/>
            <person name="Korchina V."/>
            <person name="Kovar C."/>
            <person name="Mata R."/>
            <person name="Mathew T."/>
            <person name="Ngo R."/>
            <person name="Nguyen L."/>
            <person name="Nguyen N."/>
            <person name="Okwuonu G."/>
            <person name="Ongeri F."/>
            <person name="Pham C."/>
            <person name="Simmons D."/>
            <person name="Wilczek-Boney K."/>
            <person name="Hale W."/>
            <person name="Jakkamsetti A."/>
            <person name="Pham P."/>
            <person name="Ruth R."/>
            <person name="San Lucas F."/>
            <person name="Warren J."/>
            <person name="Zhang J."/>
            <person name="Zhao Z."/>
            <person name="Zhou C."/>
            <person name="Zhu D."/>
            <person name="Lee S."/>
            <person name="Bess C."/>
            <person name="Blankenburg K."/>
            <person name="Forbes L."/>
            <person name="Fu Q."/>
            <person name="Gubbala S."/>
            <person name="Hirani K."/>
            <person name="Jayaseelan J.C."/>
            <person name="Lara F."/>
            <person name="Munidasa M."/>
            <person name="Palculict T."/>
            <person name="Patil S."/>
            <person name="Pu L.-L."/>
            <person name="Saada N."/>
            <person name="Tang L."/>
            <person name="Weissenberger G."/>
            <person name="Zhu Y."/>
            <person name="Hemphill L."/>
            <person name="Shang Y."/>
            <person name="Youmans B."/>
            <person name="Ayvaz T."/>
            <person name="Ross M."/>
            <person name="Santibanez J."/>
            <person name="Aqrawi P."/>
            <person name="Gross S."/>
            <person name="Joshi V."/>
            <person name="Fowler G."/>
            <person name="Nazareth L."/>
            <person name="Reid J."/>
            <person name="Worley K."/>
            <person name="Petrosino J."/>
            <person name="Highlander S."/>
            <person name="Gibbs R."/>
        </authorList>
    </citation>
    <scope>NUCLEOTIDE SEQUENCE [LARGE SCALE GENOMIC DNA]</scope>
    <source>
        <strain evidence="18 19">ATCC 49175</strain>
    </source>
</reference>
<comment type="catalytic activity">
    <reaction evidence="15 16">
        <text>UDP-N-acetyl-alpha-D-muramate + NADP(+) = UDP-N-acetyl-3-O-(1-carboxyvinyl)-alpha-D-glucosamine + NADPH + H(+)</text>
        <dbReference type="Rhea" id="RHEA:12248"/>
        <dbReference type="ChEBI" id="CHEBI:15378"/>
        <dbReference type="ChEBI" id="CHEBI:57783"/>
        <dbReference type="ChEBI" id="CHEBI:58349"/>
        <dbReference type="ChEBI" id="CHEBI:68483"/>
        <dbReference type="ChEBI" id="CHEBI:70757"/>
        <dbReference type="EC" id="1.3.1.98"/>
    </reaction>
</comment>
<dbReference type="AlphaFoldDB" id="C8NE53"/>
<comment type="pathway">
    <text evidence="4 16">Cell wall biogenesis; peptidoglycan biosynthesis.</text>
</comment>
<evidence type="ECO:0000256" key="6">
    <source>
        <dbReference type="ARBA" id="ARBA00022618"/>
    </source>
</evidence>
<dbReference type="InterPro" id="IPR016169">
    <property type="entry name" value="FAD-bd_PCMH_sub2"/>
</dbReference>
<proteinExistence type="inferred from homology"/>
<keyword evidence="6 16" id="KW-0132">Cell division</keyword>
<dbReference type="InterPro" id="IPR006094">
    <property type="entry name" value="Oxid_FAD_bind_N"/>
</dbReference>
<dbReference type="Gene3D" id="3.30.43.10">
    <property type="entry name" value="Uridine Diphospho-n-acetylenolpyruvylglucosamine Reductase, domain 2"/>
    <property type="match status" value="1"/>
</dbReference>
<dbReference type="SUPFAM" id="SSF56194">
    <property type="entry name" value="Uridine diphospho-N-Acetylenolpyruvylglucosamine reductase, MurB, C-terminal domain"/>
    <property type="match status" value="1"/>
</dbReference>
<dbReference type="EMBL" id="ACKZ01000008">
    <property type="protein sequence ID" value="EEW37954.1"/>
    <property type="molecule type" value="Genomic_DNA"/>
</dbReference>
<evidence type="ECO:0000256" key="5">
    <source>
        <dbReference type="ARBA" id="ARBA00022490"/>
    </source>
</evidence>
<keyword evidence="9 16" id="KW-0521">NADP</keyword>
<dbReference type="Pfam" id="PF02873">
    <property type="entry name" value="MurB_C"/>
    <property type="match status" value="1"/>
</dbReference>
<dbReference type="PANTHER" id="PTHR21071:SF4">
    <property type="entry name" value="UDP-N-ACETYLENOLPYRUVOYLGLUCOSAMINE REDUCTASE"/>
    <property type="match status" value="1"/>
</dbReference>
<dbReference type="InterPro" id="IPR011601">
    <property type="entry name" value="MurB_C"/>
</dbReference>
<evidence type="ECO:0000256" key="16">
    <source>
        <dbReference type="HAMAP-Rule" id="MF_00037"/>
    </source>
</evidence>
<dbReference type="GO" id="GO:0009252">
    <property type="term" value="P:peptidoglycan biosynthetic process"/>
    <property type="evidence" value="ECO:0007669"/>
    <property type="project" value="UniProtKB-UniRule"/>
</dbReference>
<dbReference type="HOGENOM" id="CLU_035304_1_1_9"/>
<dbReference type="RefSeq" id="WP_005605147.1">
    <property type="nucleotide sequence ID" value="NZ_CP102283.1"/>
</dbReference>
<dbReference type="InterPro" id="IPR036635">
    <property type="entry name" value="MurB_C_sf"/>
</dbReference>
<evidence type="ECO:0000256" key="4">
    <source>
        <dbReference type="ARBA" id="ARBA00004752"/>
    </source>
</evidence>
<dbReference type="SUPFAM" id="SSF56176">
    <property type="entry name" value="FAD-binding/transporter-associated domain-like"/>
    <property type="match status" value="1"/>
</dbReference>
<evidence type="ECO:0000313" key="19">
    <source>
        <dbReference type="Proteomes" id="UP000005926"/>
    </source>
</evidence>
<dbReference type="Gene3D" id="3.90.78.10">
    <property type="entry name" value="UDP-N-acetylenolpyruvoylglucosamine reductase, C-terminal domain"/>
    <property type="match status" value="1"/>
</dbReference>
<evidence type="ECO:0000256" key="2">
    <source>
        <dbReference type="ARBA" id="ARBA00003921"/>
    </source>
</evidence>
<keyword evidence="13 16" id="KW-0131">Cell cycle</keyword>
<evidence type="ECO:0000256" key="14">
    <source>
        <dbReference type="ARBA" id="ARBA00023316"/>
    </source>
</evidence>
<keyword evidence="19" id="KW-1185">Reference proteome</keyword>
<dbReference type="InterPro" id="IPR036318">
    <property type="entry name" value="FAD-bd_PCMH-like_sf"/>
</dbReference>
<comment type="caution">
    <text evidence="18">The sequence shown here is derived from an EMBL/GenBank/DDBJ whole genome shotgun (WGS) entry which is preliminary data.</text>
</comment>
<dbReference type="GO" id="GO:0051301">
    <property type="term" value="P:cell division"/>
    <property type="evidence" value="ECO:0007669"/>
    <property type="project" value="UniProtKB-KW"/>
</dbReference>
<evidence type="ECO:0000259" key="17">
    <source>
        <dbReference type="PROSITE" id="PS51387"/>
    </source>
</evidence>
<feature type="domain" description="FAD-binding PCMH-type" evidence="17">
    <location>
        <begin position="29"/>
        <end position="193"/>
    </location>
</feature>
<name>C8NE53_9LACT</name>
<gene>
    <name evidence="16 18" type="primary">murB</name>
    <name evidence="18" type="ORF">HMPREF0444_0198</name>
</gene>
<dbReference type="GeneID" id="78411535"/>
<dbReference type="PANTHER" id="PTHR21071">
    <property type="entry name" value="UDP-N-ACETYLENOLPYRUVOYLGLUCOSAMINE REDUCTASE"/>
    <property type="match status" value="1"/>
</dbReference>
<comment type="function">
    <text evidence="2 16">Cell wall formation.</text>
</comment>
<evidence type="ECO:0000256" key="15">
    <source>
        <dbReference type="ARBA" id="ARBA00048914"/>
    </source>
</evidence>
<keyword evidence="14 16" id="KW-0961">Cell wall biogenesis/degradation</keyword>
<protein>
    <recommendedName>
        <fullName evidence="16">UDP-N-acetylenolpyruvoylglucosamine reductase</fullName>
        <ecNumber evidence="16">1.3.1.98</ecNumber>
    </recommendedName>
    <alternativeName>
        <fullName evidence="16">UDP-N-acetylmuramate dehydrogenase</fullName>
    </alternativeName>
</protein>
<evidence type="ECO:0000256" key="8">
    <source>
        <dbReference type="ARBA" id="ARBA00022827"/>
    </source>
</evidence>
<dbReference type="InterPro" id="IPR016166">
    <property type="entry name" value="FAD-bd_PCMH"/>
</dbReference>
<comment type="cofactor">
    <cofactor evidence="1 16">
        <name>FAD</name>
        <dbReference type="ChEBI" id="CHEBI:57692"/>
    </cofactor>
</comment>
<dbReference type="Gene3D" id="3.30.465.10">
    <property type="match status" value="1"/>
</dbReference>
<dbReference type="Pfam" id="PF01565">
    <property type="entry name" value="FAD_binding_4"/>
    <property type="match status" value="1"/>
</dbReference>
<dbReference type="STRING" id="638301.HMPREF0444_0198"/>
<evidence type="ECO:0000256" key="3">
    <source>
        <dbReference type="ARBA" id="ARBA00004496"/>
    </source>
</evidence>
<evidence type="ECO:0000256" key="11">
    <source>
        <dbReference type="ARBA" id="ARBA00022984"/>
    </source>
</evidence>
<keyword evidence="11 16" id="KW-0573">Peptidoglycan synthesis</keyword>
<comment type="subcellular location">
    <subcellularLocation>
        <location evidence="3 16">Cytoplasm</location>
    </subcellularLocation>
</comment>
<dbReference type="HAMAP" id="MF_00037">
    <property type="entry name" value="MurB"/>
    <property type="match status" value="1"/>
</dbReference>
<dbReference type="Proteomes" id="UP000005926">
    <property type="component" value="Unassembled WGS sequence"/>
</dbReference>
<dbReference type="NCBIfam" id="NF010480">
    <property type="entry name" value="PRK13905.1"/>
    <property type="match status" value="1"/>
</dbReference>
<dbReference type="EC" id="1.3.1.98" evidence="16"/>
<dbReference type="NCBIfam" id="TIGR00179">
    <property type="entry name" value="murB"/>
    <property type="match status" value="1"/>
</dbReference>
<keyword evidence="7 16" id="KW-0285">Flavoprotein</keyword>
<organism evidence="18 19">
    <name type="scientific">Granulicatella adiacens ATCC 49175</name>
    <dbReference type="NCBI Taxonomy" id="638301"/>
    <lineage>
        <taxon>Bacteria</taxon>
        <taxon>Bacillati</taxon>
        <taxon>Bacillota</taxon>
        <taxon>Bacilli</taxon>
        <taxon>Lactobacillales</taxon>
        <taxon>Carnobacteriaceae</taxon>
        <taxon>Granulicatella</taxon>
    </lineage>
</organism>
<dbReference type="PROSITE" id="PS51387">
    <property type="entry name" value="FAD_PCMH"/>
    <property type="match status" value="1"/>
</dbReference>
<evidence type="ECO:0000256" key="12">
    <source>
        <dbReference type="ARBA" id="ARBA00023002"/>
    </source>
</evidence>
<evidence type="ECO:0000256" key="1">
    <source>
        <dbReference type="ARBA" id="ARBA00001974"/>
    </source>
</evidence>
<keyword evidence="10 16" id="KW-0133">Cell shape</keyword>
<comment type="similarity">
    <text evidence="16">Belongs to the MurB family.</text>
</comment>
<keyword evidence="5 16" id="KW-0963">Cytoplasm</keyword>
<dbReference type="InterPro" id="IPR016167">
    <property type="entry name" value="FAD-bd_PCMH_sub1"/>
</dbReference>
<keyword evidence="12 16" id="KW-0560">Oxidoreductase</keyword>
<accession>C8NE53</accession>
<evidence type="ECO:0000256" key="9">
    <source>
        <dbReference type="ARBA" id="ARBA00022857"/>
    </source>
</evidence>